<dbReference type="AlphaFoldDB" id="C7NNP8"/>
<dbReference type="OrthoDB" id="9959at2157"/>
<name>C7NNP8_HALUD</name>
<keyword evidence="4" id="KW-1185">Reference proteome</keyword>
<keyword evidence="1" id="KW-0479">Metal-binding</keyword>
<dbReference type="InterPro" id="IPR024654">
    <property type="entry name" value="Calcineurin-like_PHP_lpxH"/>
</dbReference>
<dbReference type="GO" id="GO:0016787">
    <property type="term" value="F:hydrolase activity"/>
    <property type="evidence" value="ECO:0007669"/>
    <property type="project" value="UniProtKB-UniRule"/>
</dbReference>
<dbReference type="SUPFAM" id="SSF56300">
    <property type="entry name" value="Metallo-dependent phosphatases"/>
    <property type="match status" value="1"/>
</dbReference>
<dbReference type="InterPro" id="IPR000979">
    <property type="entry name" value="Phosphodiesterase_MJ0936/Vps29"/>
</dbReference>
<dbReference type="Proteomes" id="UP000002071">
    <property type="component" value="Chromosome"/>
</dbReference>
<dbReference type="GeneID" id="79183395"/>
<dbReference type="KEGG" id="hut:Huta_1397"/>
<feature type="domain" description="Calcineurin-like phosphoesterase" evidence="2">
    <location>
        <begin position="1"/>
        <end position="154"/>
    </location>
</feature>
<evidence type="ECO:0000313" key="4">
    <source>
        <dbReference type="Proteomes" id="UP000002071"/>
    </source>
</evidence>
<accession>C7NNP8</accession>
<protein>
    <recommendedName>
        <fullName evidence="1">Phosphoesterase</fullName>
        <ecNumber evidence="1">3.1.4.-</ecNumber>
    </recommendedName>
</protein>
<evidence type="ECO:0000313" key="3">
    <source>
        <dbReference type="EMBL" id="ACV11573.1"/>
    </source>
</evidence>
<comment type="similarity">
    <text evidence="1">Belongs to the metallophosphoesterase superfamily. YfcE family.</text>
</comment>
<reference evidence="3 4" key="1">
    <citation type="journal article" date="2009" name="Stand. Genomic Sci.">
        <title>Complete genome sequence of Halorhabdus utahensis type strain (AX-2).</title>
        <authorList>
            <person name="Anderson I."/>
            <person name="Tindall B.J."/>
            <person name="Pomrenke H."/>
            <person name="Goker M."/>
            <person name="Lapidus A."/>
            <person name="Nolan M."/>
            <person name="Copeland A."/>
            <person name="Glavina Del Rio T."/>
            <person name="Chen F."/>
            <person name="Tice H."/>
            <person name="Cheng J.F."/>
            <person name="Lucas S."/>
            <person name="Chertkov O."/>
            <person name="Bruce D."/>
            <person name="Brettin T."/>
            <person name="Detter J.C."/>
            <person name="Han C."/>
            <person name="Goodwin L."/>
            <person name="Land M."/>
            <person name="Hauser L."/>
            <person name="Chang Y.J."/>
            <person name="Jeffries C.D."/>
            <person name="Pitluck S."/>
            <person name="Pati A."/>
            <person name="Mavromatis K."/>
            <person name="Ivanova N."/>
            <person name="Ovchinnikova G."/>
            <person name="Chen A."/>
            <person name="Palaniappan K."/>
            <person name="Chain P."/>
            <person name="Rohde M."/>
            <person name="Bristow J."/>
            <person name="Eisen J.A."/>
            <person name="Markowitz V."/>
            <person name="Hugenholtz P."/>
            <person name="Kyrpides N.C."/>
            <person name="Klenk H.P."/>
        </authorList>
    </citation>
    <scope>NUCLEOTIDE SEQUENCE [LARGE SCALE GENOMIC DNA]</scope>
    <source>
        <strain evidence="4">DSM 12940 / JCM 11049 / AX-2</strain>
    </source>
</reference>
<comment type="cofactor">
    <cofactor evidence="1">
        <name>a divalent metal cation</name>
        <dbReference type="ChEBI" id="CHEBI:60240"/>
    </cofactor>
</comment>
<dbReference type="GO" id="GO:0046872">
    <property type="term" value="F:metal ion binding"/>
    <property type="evidence" value="ECO:0007669"/>
    <property type="project" value="UniProtKB-KW"/>
</dbReference>
<dbReference type="EC" id="3.1.4.-" evidence="1"/>
<evidence type="ECO:0000256" key="1">
    <source>
        <dbReference type="RuleBase" id="RU362039"/>
    </source>
</evidence>
<dbReference type="eggNOG" id="arCOG01141">
    <property type="taxonomic scope" value="Archaea"/>
</dbReference>
<sequence length="166" mass="17225">MDVAIISDSHVPSREPAIPDWALDRIRAADHVIHAGDFDASAALADVRGAASRLTAVAGNMDPRALGLPEIERVTLGGVEFVVTHGTGSRHDYEQRVASIVAEEGSEGPTVGVAGHTHECLDTTVDGVRLLNPGSVTGASPASEATMLTATVNDGDLSVTVHRESE</sequence>
<dbReference type="RefSeq" id="WP_015789147.1">
    <property type="nucleotide sequence ID" value="NC_013158.1"/>
</dbReference>
<dbReference type="STRING" id="519442.Huta_1397"/>
<proteinExistence type="inferred from homology"/>
<dbReference type="PANTHER" id="PTHR11124">
    <property type="entry name" value="VACUOLAR SORTING PROTEIN VPS29"/>
    <property type="match status" value="1"/>
</dbReference>
<dbReference type="EMBL" id="CP001687">
    <property type="protein sequence ID" value="ACV11573.1"/>
    <property type="molecule type" value="Genomic_DNA"/>
</dbReference>
<organism evidence="3 4">
    <name type="scientific">Halorhabdus utahensis (strain DSM 12940 / JCM 11049 / AX-2)</name>
    <dbReference type="NCBI Taxonomy" id="519442"/>
    <lineage>
        <taxon>Archaea</taxon>
        <taxon>Methanobacteriati</taxon>
        <taxon>Methanobacteriota</taxon>
        <taxon>Stenosarchaea group</taxon>
        <taxon>Halobacteria</taxon>
        <taxon>Halobacteriales</taxon>
        <taxon>Haloarculaceae</taxon>
        <taxon>Halorhabdus</taxon>
    </lineage>
</organism>
<dbReference type="NCBIfam" id="TIGR00040">
    <property type="entry name" value="yfcE"/>
    <property type="match status" value="1"/>
</dbReference>
<evidence type="ECO:0000259" key="2">
    <source>
        <dbReference type="Pfam" id="PF12850"/>
    </source>
</evidence>
<dbReference type="GeneID" id="8383676"/>
<dbReference type="InterPro" id="IPR029052">
    <property type="entry name" value="Metallo-depent_PP-like"/>
</dbReference>
<dbReference type="Gene3D" id="3.60.21.10">
    <property type="match status" value="1"/>
</dbReference>
<dbReference type="HOGENOM" id="CLU_063749_3_2_2"/>
<gene>
    <name evidence="3" type="ordered locus">Huta_1397</name>
</gene>
<dbReference type="Pfam" id="PF12850">
    <property type="entry name" value="Metallophos_2"/>
    <property type="match status" value="1"/>
</dbReference>